<protein>
    <submittedName>
        <fullName evidence="1">SIMPL domain-containing protein</fullName>
    </submittedName>
</protein>
<organism evidence="1 2">
    <name type="scientific">Methylobacterium terrae</name>
    <dbReference type="NCBI Taxonomy" id="2202827"/>
    <lineage>
        <taxon>Bacteria</taxon>
        <taxon>Pseudomonadati</taxon>
        <taxon>Pseudomonadota</taxon>
        <taxon>Alphaproteobacteria</taxon>
        <taxon>Hyphomicrobiales</taxon>
        <taxon>Methylobacteriaceae</taxon>
        <taxon>Methylobacterium</taxon>
    </lineage>
</organism>
<dbReference type="OrthoDB" id="9813144at2"/>
<sequence length="257" mass="26271">MRPHQGLRRDQRGLPLVRAVAAGLLGLLLAGPALLPAGPASAEEAPGRISVVGRASREVAPDFATVEVAVESRGATPAAALDQNSTAARKVADLAGEFGIQGPDLATAAVSLRPASKTVREPGGQMRDVPDGYQATNAVSVRVRDLKRLGALMRRLLDGGADRIGGVAFGLADPGQTENAVRADAVRDARRQAETLAEAAGTRLGRLESLVSPPREGAPAPMHARAFAAKAGGVAVPVEPGTLTVEAAVEATYLVAP</sequence>
<dbReference type="PANTHER" id="PTHR34387:SF2">
    <property type="entry name" value="SLR1258 PROTEIN"/>
    <property type="match status" value="1"/>
</dbReference>
<accession>A0A2U8WV22</accession>
<dbReference type="KEGG" id="mtea:DK419_06870"/>
<dbReference type="AlphaFoldDB" id="A0A2U8WV22"/>
<dbReference type="InterPro" id="IPR052022">
    <property type="entry name" value="26kDa_periplasmic_antigen"/>
</dbReference>
<dbReference type="EMBL" id="CP029553">
    <property type="protein sequence ID" value="AWN49909.1"/>
    <property type="molecule type" value="Genomic_DNA"/>
</dbReference>
<dbReference type="PANTHER" id="PTHR34387">
    <property type="entry name" value="SLR1258 PROTEIN"/>
    <property type="match status" value="1"/>
</dbReference>
<evidence type="ECO:0000313" key="1">
    <source>
        <dbReference type="EMBL" id="AWN49909.1"/>
    </source>
</evidence>
<dbReference type="Gene3D" id="3.30.70.2970">
    <property type="entry name" value="Protein of unknown function (DUF541), domain 2"/>
    <property type="match status" value="1"/>
</dbReference>
<dbReference type="GO" id="GO:0006974">
    <property type="term" value="P:DNA damage response"/>
    <property type="evidence" value="ECO:0007669"/>
    <property type="project" value="TreeGrafter"/>
</dbReference>
<gene>
    <name evidence="1" type="ORF">DK419_06870</name>
</gene>
<name>A0A2U8WV22_9HYPH</name>
<dbReference type="InterPro" id="IPR007497">
    <property type="entry name" value="SIMPL/DUF541"/>
</dbReference>
<proteinExistence type="predicted"/>
<keyword evidence="2" id="KW-1185">Reference proteome</keyword>
<evidence type="ECO:0000313" key="2">
    <source>
        <dbReference type="Proteomes" id="UP000245444"/>
    </source>
</evidence>
<reference evidence="1 2" key="1">
    <citation type="submission" date="2018-05" db="EMBL/GenBank/DDBJ databases">
        <title>Complete Genome Sequence of Methylobacterium sp. 17Sr1-28.</title>
        <authorList>
            <person name="Srinivasan S."/>
        </authorList>
    </citation>
    <scope>NUCLEOTIDE SEQUENCE [LARGE SCALE GENOMIC DNA]</scope>
    <source>
        <strain evidence="1 2">17Sr1-28</strain>
    </source>
</reference>
<dbReference type="Pfam" id="PF04402">
    <property type="entry name" value="SIMPL"/>
    <property type="match status" value="1"/>
</dbReference>
<dbReference type="Gene3D" id="3.30.110.170">
    <property type="entry name" value="Protein of unknown function (DUF541), domain 1"/>
    <property type="match status" value="1"/>
</dbReference>
<dbReference type="Proteomes" id="UP000245444">
    <property type="component" value="Chromosome"/>
</dbReference>